<comment type="caution">
    <text evidence="1">The sequence shown here is derived from an EMBL/GenBank/DDBJ whole genome shotgun (WGS) entry which is preliminary data.</text>
</comment>
<gene>
    <name evidence="1" type="ORF">QFC24_006424</name>
</gene>
<evidence type="ECO:0000313" key="1">
    <source>
        <dbReference type="EMBL" id="KAJ9117710.1"/>
    </source>
</evidence>
<keyword evidence="2" id="KW-1185">Reference proteome</keyword>
<proteinExistence type="predicted"/>
<evidence type="ECO:0000313" key="2">
    <source>
        <dbReference type="Proteomes" id="UP001234202"/>
    </source>
</evidence>
<dbReference type="Proteomes" id="UP001234202">
    <property type="component" value="Unassembled WGS sequence"/>
</dbReference>
<dbReference type="EMBL" id="JASBWV010000031">
    <property type="protein sequence ID" value="KAJ9117710.1"/>
    <property type="molecule type" value="Genomic_DNA"/>
</dbReference>
<accession>A0ACC2X294</accession>
<name>A0ACC2X294_9TREE</name>
<protein>
    <submittedName>
        <fullName evidence="1">Uncharacterized protein</fullName>
    </submittedName>
</protein>
<reference evidence="1" key="1">
    <citation type="submission" date="2023-04" db="EMBL/GenBank/DDBJ databases">
        <title>Draft Genome sequencing of Naganishia species isolated from polar environments using Oxford Nanopore Technology.</title>
        <authorList>
            <person name="Leo P."/>
            <person name="Venkateswaran K."/>
        </authorList>
    </citation>
    <scope>NUCLEOTIDE SEQUENCE</scope>
    <source>
        <strain evidence="1">DBVPG 5303</strain>
    </source>
</reference>
<sequence>MHGNRYRAINRHPRSITELIRKRRDIFGGPTDGRRVGETMASFKNRNGMGHREVHGTFSSTNTENDTMYDDGAERDFAGHREIGHISSSSGDEEHTTRGNMETRFYNRLQCARKFELKSKKKEKVQKEQGGRSYQRQDMDVKPGFIERSEVRRPSDIIQVDPYSS</sequence>
<organism evidence="1 2">
    <name type="scientific">Naganishia onofrii</name>
    <dbReference type="NCBI Taxonomy" id="1851511"/>
    <lineage>
        <taxon>Eukaryota</taxon>
        <taxon>Fungi</taxon>
        <taxon>Dikarya</taxon>
        <taxon>Basidiomycota</taxon>
        <taxon>Agaricomycotina</taxon>
        <taxon>Tremellomycetes</taxon>
        <taxon>Filobasidiales</taxon>
        <taxon>Filobasidiaceae</taxon>
        <taxon>Naganishia</taxon>
    </lineage>
</organism>